<dbReference type="InterPro" id="IPR036390">
    <property type="entry name" value="WH_DNA-bd_sf"/>
</dbReference>
<dbReference type="PRINTS" id="PR00035">
    <property type="entry name" value="HTHGNTR"/>
</dbReference>
<dbReference type="GO" id="GO:0003700">
    <property type="term" value="F:DNA-binding transcription factor activity"/>
    <property type="evidence" value="ECO:0007669"/>
    <property type="project" value="InterPro"/>
</dbReference>
<dbReference type="InterPro" id="IPR008920">
    <property type="entry name" value="TF_FadR/GntR_C"/>
</dbReference>
<dbReference type="Pfam" id="PF00392">
    <property type="entry name" value="GntR"/>
    <property type="match status" value="1"/>
</dbReference>
<accession>A0A1H6S542</accession>
<keyword evidence="6" id="KW-1185">Reference proteome</keyword>
<organism evidence="5 6">
    <name type="scientific">Sharpea azabuensis</name>
    <dbReference type="NCBI Taxonomy" id="322505"/>
    <lineage>
        <taxon>Bacteria</taxon>
        <taxon>Bacillati</taxon>
        <taxon>Bacillota</taxon>
        <taxon>Erysipelotrichia</taxon>
        <taxon>Erysipelotrichales</taxon>
        <taxon>Coprobacillaceae</taxon>
        <taxon>Sharpea</taxon>
    </lineage>
</organism>
<dbReference type="Proteomes" id="UP000183028">
    <property type="component" value="Unassembled WGS sequence"/>
</dbReference>
<dbReference type="InterPro" id="IPR000524">
    <property type="entry name" value="Tscrpt_reg_HTH_GntR"/>
</dbReference>
<dbReference type="SMART" id="SM00895">
    <property type="entry name" value="FCD"/>
    <property type="match status" value="1"/>
</dbReference>
<dbReference type="Gene3D" id="1.20.120.530">
    <property type="entry name" value="GntR ligand-binding domain-like"/>
    <property type="match status" value="1"/>
</dbReference>
<dbReference type="OrthoDB" id="574518at2"/>
<name>A0A1H6S542_9FIRM</name>
<proteinExistence type="predicted"/>
<feature type="domain" description="HTH gntR-type" evidence="4">
    <location>
        <begin position="13"/>
        <end position="80"/>
    </location>
</feature>
<protein>
    <submittedName>
        <fullName evidence="5">Transcriptional regulator, GntR family</fullName>
    </submittedName>
</protein>
<dbReference type="PANTHER" id="PTHR43537:SF24">
    <property type="entry name" value="GLUCONATE OPERON TRANSCRIPTIONAL REPRESSOR"/>
    <property type="match status" value="1"/>
</dbReference>
<dbReference type="eggNOG" id="COG1802">
    <property type="taxonomic scope" value="Bacteria"/>
</dbReference>
<keyword evidence="3" id="KW-0804">Transcription</keyword>
<evidence type="ECO:0000259" key="4">
    <source>
        <dbReference type="PROSITE" id="PS50949"/>
    </source>
</evidence>
<dbReference type="RefSeq" id="WP_074731641.1">
    <property type="nucleotide sequence ID" value="NZ_CADCIG010000005.1"/>
</dbReference>
<dbReference type="PROSITE" id="PS50949">
    <property type="entry name" value="HTH_GNTR"/>
    <property type="match status" value="1"/>
</dbReference>
<dbReference type="STRING" id="322505.SAMN04487836_12630"/>
<dbReference type="GO" id="GO:0003677">
    <property type="term" value="F:DNA binding"/>
    <property type="evidence" value="ECO:0007669"/>
    <property type="project" value="UniProtKB-KW"/>
</dbReference>
<sequence>MPSHSLFEPAKNGSLGSQIFVLLRDRILNEEYDKGQKLNELALVRELNISRTPIREALKQLELEGLVESIPNKGVFVKGFSPRDIDDMFEIRKELESLAIGMAIERMDDIHLAKIKEVFELMEFYTNKHDKDKVNDLNILYHETIYRATQSTYFEQLLKDIHYYVSVTTRHSLTNVKRLDSALEEHRKIYEEIMDGDIDGAKHSIREHITKTQMLVRKYYASKNQE</sequence>
<dbReference type="InterPro" id="IPR011711">
    <property type="entry name" value="GntR_C"/>
</dbReference>
<dbReference type="EMBL" id="FNYK01000013">
    <property type="protein sequence ID" value="SEI63268.1"/>
    <property type="molecule type" value="Genomic_DNA"/>
</dbReference>
<evidence type="ECO:0000256" key="2">
    <source>
        <dbReference type="ARBA" id="ARBA00023125"/>
    </source>
</evidence>
<evidence type="ECO:0000256" key="1">
    <source>
        <dbReference type="ARBA" id="ARBA00023015"/>
    </source>
</evidence>
<evidence type="ECO:0000313" key="5">
    <source>
        <dbReference type="EMBL" id="SEI63268.1"/>
    </source>
</evidence>
<dbReference type="InterPro" id="IPR036388">
    <property type="entry name" value="WH-like_DNA-bd_sf"/>
</dbReference>
<keyword evidence="1" id="KW-0805">Transcription regulation</keyword>
<reference evidence="6" key="1">
    <citation type="submission" date="2016-10" db="EMBL/GenBank/DDBJ databases">
        <authorList>
            <person name="Varghese N."/>
        </authorList>
    </citation>
    <scope>NUCLEOTIDE SEQUENCE [LARGE SCALE GENOMIC DNA]</scope>
    <source>
        <strain evidence="6">DSM 20406</strain>
    </source>
</reference>
<dbReference type="Gene3D" id="1.10.10.10">
    <property type="entry name" value="Winged helix-like DNA-binding domain superfamily/Winged helix DNA-binding domain"/>
    <property type="match status" value="1"/>
</dbReference>
<dbReference type="PANTHER" id="PTHR43537">
    <property type="entry name" value="TRANSCRIPTIONAL REGULATOR, GNTR FAMILY"/>
    <property type="match status" value="1"/>
</dbReference>
<evidence type="ECO:0000256" key="3">
    <source>
        <dbReference type="ARBA" id="ARBA00023163"/>
    </source>
</evidence>
<dbReference type="SUPFAM" id="SSF48008">
    <property type="entry name" value="GntR ligand-binding domain-like"/>
    <property type="match status" value="1"/>
</dbReference>
<evidence type="ECO:0000313" key="6">
    <source>
        <dbReference type="Proteomes" id="UP000183028"/>
    </source>
</evidence>
<gene>
    <name evidence="5" type="ORF">SAMN04487834_101332</name>
</gene>
<dbReference type="AlphaFoldDB" id="A0A1H6S542"/>
<keyword evidence="2" id="KW-0238">DNA-binding</keyword>
<dbReference type="Pfam" id="PF07729">
    <property type="entry name" value="FCD"/>
    <property type="match status" value="1"/>
</dbReference>
<dbReference type="SMART" id="SM00345">
    <property type="entry name" value="HTH_GNTR"/>
    <property type="match status" value="1"/>
</dbReference>
<dbReference type="CDD" id="cd07377">
    <property type="entry name" value="WHTH_GntR"/>
    <property type="match status" value="1"/>
</dbReference>
<dbReference type="SUPFAM" id="SSF46785">
    <property type="entry name" value="Winged helix' DNA-binding domain"/>
    <property type="match status" value="1"/>
</dbReference>